<comment type="caution">
    <text evidence="1">The sequence shown here is derived from an EMBL/GenBank/DDBJ whole genome shotgun (WGS) entry which is preliminary data.</text>
</comment>
<name>A0A226DPG8_FOLCA</name>
<dbReference type="AlphaFoldDB" id="A0A226DPG8"/>
<evidence type="ECO:0000313" key="2">
    <source>
        <dbReference type="Proteomes" id="UP000198287"/>
    </source>
</evidence>
<dbReference type="EMBL" id="LNIX01000016">
    <property type="protein sequence ID" value="OXA46126.1"/>
    <property type="molecule type" value="Genomic_DNA"/>
</dbReference>
<accession>A0A226DPG8</accession>
<gene>
    <name evidence="1" type="ORF">Fcan01_19100</name>
</gene>
<proteinExistence type="predicted"/>
<reference evidence="1 2" key="1">
    <citation type="submission" date="2015-12" db="EMBL/GenBank/DDBJ databases">
        <title>The genome of Folsomia candida.</title>
        <authorList>
            <person name="Faddeeva A."/>
            <person name="Derks M.F."/>
            <person name="Anvar Y."/>
            <person name="Smit S."/>
            <person name="Van Straalen N."/>
            <person name="Roelofs D."/>
        </authorList>
    </citation>
    <scope>NUCLEOTIDE SEQUENCE [LARGE SCALE GENOMIC DNA]</scope>
    <source>
        <strain evidence="1 2">VU population</strain>
        <tissue evidence="1">Whole body</tissue>
    </source>
</reference>
<feature type="non-terminal residue" evidence="1">
    <location>
        <position position="1"/>
    </location>
</feature>
<sequence length="381" mass="43157">FSIPVIMLREGEELQECSTSSQDNESITKQLSGTLELYPGYYTDGSDAKVIEGGADPTLERLKFSPVNIHLLLPRVRDNTPKPPPPKNVPSLPNLKSIIIQYAPHAQCIKVKNFCHKLIRSSCPKLEELTILNHHALDFPPLRDTIFPKLKRCVIDYTRIYGNVRNECRTYHEIGHALTVAFPASLNSLFLKGVLDLPLAISLLKIPGPLKTLKFLDLKFDIDISDELTTTFYKLLKKHSSTLEELCIHISWLYERPLEWKLPAFPVLKTLVLRNGNTFQKVKFETCSGSFGRIDYHACFPALETCRVSSNSNEFSTAFLPPVGYPVVESVKKVEMYQEGQEDREVTKGNIRARLLESFPNARNSVIGHLKKLLNNFSSEM</sequence>
<protein>
    <submittedName>
        <fullName evidence="1">Uncharacterized protein</fullName>
    </submittedName>
</protein>
<dbReference type="SUPFAM" id="SSF52047">
    <property type="entry name" value="RNI-like"/>
    <property type="match status" value="1"/>
</dbReference>
<dbReference type="Proteomes" id="UP000198287">
    <property type="component" value="Unassembled WGS sequence"/>
</dbReference>
<evidence type="ECO:0000313" key="1">
    <source>
        <dbReference type="EMBL" id="OXA46126.1"/>
    </source>
</evidence>
<organism evidence="1 2">
    <name type="scientific">Folsomia candida</name>
    <name type="common">Springtail</name>
    <dbReference type="NCBI Taxonomy" id="158441"/>
    <lineage>
        <taxon>Eukaryota</taxon>
        <taxon>Metazoa</taxon>
        <taxon>Ecdysozoa</taxon>
        <taxon>Arthropoda</taxon>
        <taxon>Hexapoda</taxon>
        <taxon>Collembola</taxon>
        <taxon>Entomobryomorpha</taxon>
        <taxon>Isotomoidea</taxon>
        <taxon>Isotomidae</taxon>
        <taxon>Proisotominae</taxon>
        <taxon>Folsomia</taxon>
    </lineage>
</organism>
<keyword evidence="2" id="KW-1185">Reference proteome</keyword>